<protein>
    <submittedName>
        <fullName evidence="5">Pkinase_Tyr domain-containing protein</fullName>
    </submittedName>
</protein>
<reference evidence="5" key="1">
    <citation type="submission" date="2016-11" db="UniProtKB">
        <authorList>
            <consortium name="WormBaseParasite"/>
        </authorList>
    </citation>
    <scope>IDENTIFICATION</scope>
</reference>
<dbReference type="InterPro" id="IPR011009">
    <property type="entry name" value="Kinase-like_dom_sf"/>
</dbReference>
<keyword evidence="4" id="KW-1185">Reference proteome</keyword>
<dbReference type="Proteomes" id="UP000095283">
    <property type="component" value="Unplaced"/>
</dbReference>
<dbReference type="InterPro" id="IPR050198">
    <property type="entry name" value="Non-receptor_tyrosine_kinases"/>
</dbReference>
<name>A0A1I7W7L2_HETBA</name>
<keyword evidence="2" id="KW-0067">ATP-binding</keyword>
<feature type="domain" description="Serine-threonine/tyrosine-protein kinase catalytic" evidence="3">
    <location>
        <begin position="83"/>
        <end position="121"/>
    </location>
</feature>
<dbReference type="Gene3D" id="1.10.510.10">
    <property type="entry name" value="Transferase(Phosphotransferase) domain 1"/>
    <property type="match status" value="1"/>
</dbReference>
<sequence length="226" mass="25867">MTRDECEKLLKKNGEFLGERHQILRCLYRQRTHNDSDGIGNLFSSIEIAGHRKSGEMLGNIVSKKYLKSARIKHFLVILFNYYRDIAARNCLLGAKNEVKISDFGLSILGNEIREKKMKNVPLRGLVELARSVLCALLVVFCESRGYLHHHKHVLLIAPILGVYFSIKMSSVKSISSHFLKVSLMCLGEIPADIEALRLRCMDYDPNKRPNFEQMEALVLQTFLDM</sequence>
<dbReference type="GO" id="GO:0005524">
    <property type="term" value="F:ATP binding"/>
    <property type="evidence" value="ECO:0007669"/>
    <property type="project" value="UniProtKB-KW"/>
</dbReference>
<organism evidence="4 5">
    <name type="scientific">Heterorhabditis bacteriophora</name>
    <name type="common">Entomopathogenic nematode worm</name>
    <dbReference type="NCBI Taxonomy" id="37862"/>
    <lineage>
        <taxon>Eukaryota</taxon>
        <taxon>Metazoa</taxon>
        <taxon>Ecdysozoa</taxon>
        <taxon>Nematoda</taxon>
        <taxon>Chromadorea</taxon>
        <taxon>Rhabditida</taxon>
        <taxon>Rhabditina</taxon>
        <taxon>Rhabditomorpha</taxon>
        <taxon>Strongyloidea</taxon>
        <taxon>Heterorhabditidae</taxon>
        <taxon>Heterorhabditis</taxon>
    </lineage>
</organism>
<proteinExistence type="predicted"/>
<accession>A0A1I7W7L2</accession>
<evidence type="ECO:0000313" key="4">
    <source>
        <dbReference type="Proteomes" id="UP000095283"/>
    </source>
</evidence>
<evidence type="ECO:0000259" key="3">
    <source>
        <dbReference type="Pfam" id="PF07714"/>
    </source>
</evidence>
<evidence type="ECO:0000313" key="5">
    <source>
        <dbReference type="WBParaSite" id="Hba_00627"/>
    </source>
</evidence>
<dbReference type="SUPFAM" id="SSF56112">
    <property type="entry name" value="Protein kinase-like (PK-like)"/>
    <property type="match status" value="1"/>
</dbReference>
<dbReference type="AlphaFoldDB" id="A0A1I7W7L2"/>
<dbReference type="Pfam" id="PF07714">
    <property type="entry name" value="PK_Tyr_Ser-Thr"/>
    <property type="match status" value="1"/>
</dbReference>
<evidence type="ECO:0000256" key="2">
    <source>
        <dbReference type="ARBA" id="ARBA00022840"/>
    </source>
</evidence>
<dbReference type="PANTHER" id="PTHR24418">
    <property type="entry name" value="TYROSINE-PROTEIN KINASE"/>
    <property type="match status" value="1"/>
</dbReference>
<dbReference type="WBParaSite" id="Hba_00627">
    <property type="protein sequence ID" value="Hba_00627"/>
    <property type="gene ID" value="Hba_00627"/>
</dbReference>
<keyword evidence="1" id="KW-0547">Nucleotide-binding</keyword>
<evidence type="ECO:0000256" key="1">
    <source>
        <dbReference type="ARBA" id="ARBA00022741"/>
    </source>
</evidence>
<dbReference type="GO" id="GO:0004672">
    <property type="term" value="F:protein kinase activity"/>
    <property type="evidence" value="ECO:0007669"/>
    <property type="project" value="InterPro"/>
</dbReference>
<dbReference type="InterPro" id="IPR001245">
    <property type="entry name" value="Ser-Thr/Tyr_kinase_cat_dom"/>
</dbReference>